<gene>
    <name evidence="1" type="ORF">acsn021_01780</name>
</gene>
<proteinExistence type="predicted"/>
<reference evidence="1 2" key="1">
    <citation type="journal article" date="2016" name="Int. J. Syst. Evol. Microbiol.">
        <title>Descriptions of Anaerotaenia torta gen. nov., sp. nov. and Anaerocolumna cellulosilytica gen. nov., sp. nov. isolated from a methanogenic reactor of cattle waste.</title>
        <authorList>
            <person name="Uek A."/>
            <person name="Ohtaki Y."/>
            <person name="Kaku N."/>
            <person name="Ueki K."/>
        </authorList>
    </citation>
    <scope>NUCLEOTIDE SEQUENCE [LARGE SCALE GENOMIC DNA]</scope>
    <source>
        <strain evidence="1 2">SN021</strain>
    </source>
</reference>
<evidence type="ECO:0000313" key="1">
    <source>
        <dbReference type="EMBL" id="BCJ92609.1"/>
    </source>
</evidence>
<dbReference type="Proteomes" id="UP000515561">
    <property type="component" value="Chromosome"/>
</dbReference>
<protein>
    <submittedName>
        <fullName evidence="1">Uncharacterized protein</fullName>
    </submittedName>
</protein>
<dbReference type="EMBL" id="AP023367">
    <property type="protein sequence ID" value="BCJ92609.1"/>
    <property type="molecule type" value="Genomic_DNA"/>
</dbReference>
<dbReference type="KEGG" id="acel:acsn021_01780"/>
<dbReference type="RefSeq" id="WP_184095683.1">
    <property type="nucleotide sequence ID" value="NZ_AP023367.1"/>
</dbReference>
<name>A0A6S6QU44_9FIRM</name>
<sequence>MLKRDTSMEYLSYSMAEQFEKSMSLFLNDYNKNRTEIDYNFVKAMDKLCEKCIQMQEKEEKGEIAVISIFYLKSSILMDKYQLQINLYNENFYLDRADLFGLWDITFLMKYFAEDIKSIYQKAVHHIARFSYADYQELKMQYAEAYHFILQKFCQERAAEVINLASYQAMKKWEQTIITYGGFMDKGVCIFPVEPMEGAGV</sequence>
<evidence type="ECO:0000313" key="2">
    <source>
        <dbReference type="Proteomes" id="UP000515561"/>
    </source>
</evidence>
<keyword evidence="2" id="KW-1185">Reference proteome</keyword>
<dbReference type="AlphaFoldDB" id="A0A6S6QU44"/>
<accession>A0A6S6QU44</accession>
<organism evidence="1 2">
    <name type="scientific">Anaerocolumna cellulosilytica</name>
    <dbReference type="NCBI Taxonomy" id="433286"/>
    <lineage>
        <taxon>Bacteria</taxon>
        <taxon>Bacillati</taxon>
        <taxon>Bacillota</taxon>
        <taxon>Clostridia</taxon>
        <taxon>Lachnospirales</taxon>
        <taxon>Lachnospiraceae</taxon>
        <taxon>Anaerocolumna</taxon>
    </lineage>
</organism>